<dbReference type="GO" id="GO:0007165">
    <property type="term" value="P:signal transduction"/>
    <property type="evidence" value="ECO:0007669"/>
    <property type="project" value="UniProtKB-KW"/>
</dbReference>
<evidence type="ECO:0000259" key="4">
    <source>
        <dbReference type="PROSITE" id="PS50111"/>
    </source>
</evidence>
<dbReference type="AlphaFoldDB" id="A0A1M5U4M5"/>
<organism evidence="5 6">
    <name type="scientific">Clostridium intestinale DSM 6191</name>
    <dbReference type="NCBI Taxonomy" id="1121320"/>
    <lineage>
        <taxon>Bacteria</taxon>
        <taxon>Bacillati</taxon>
        <taxon>Bacillota</taxon>
        <taxon>Clostridia</taxon>
        <taxon>Eubacteriales</taxon>
        <taxon>Clostridiaceae</taxon>
        <taxon>Clostridium</taxon>
    </lineage>
</organism>
<accession>A0A1M5U4M5</accession>
<evidence type="ECO:0000256" key="3">
    <source>
        <dbReference type="PROSITE-ProRule" id="PRU00284"/>
    </source>
</evidence>
<keyword evidence="1 3" id="KW-0807">Transducer</keyword>
<dbReference type="SMART" id="SM00283">
    <property type="entry name" value="MA"/>
    <property type="match status" value="1"/>
</dbReference>
<dbReference type="Gene3D" id="1.10.287.950">
    <property type="entry name" value="Methyl-accepting chemotaxis protein"/>
    <property type="match status" value="1"/>
</dbReference>
<proteinExistence type="inferred from homology"/>
<dbReference type="GO" id="GO:0006935">
    <property type="term" value="P:chemotaxis"/>
    <property type="evidence" value="ECO:0007669"/>
    <property type="project" value="InterPro"/>
</dbReference>
<dbReference type="RefSeq" id="WP_073016197.1">
    <property type="nucleotide sequence ID" value="NZ_FQXU01000003.1"/>
</dbReference>
<dbReference type="SUPFAM" id="SSF58104">
    <property type="entry name" value="Methyl-accepting chemotaxis protein (MCP) signaling domain"/>
    <property type="match status" value="1"/>
</dbReference>
<dbReference type="GO" id="GO:0016020">
    <property type="term" value="C:membrane"/>
    <property type="evidence" value="ECO:0007669"/>
    <property type="project" value="InterPro"/>
</dbReference>
<feature type="domain" description="Methyl-accepting transducer" evidence="4">
    <location>
        <begin position="58"/>
        <end position="278"/>
    </location>
</feature>
<evidence type="ECO:0000313" key="6">
    <source>
        <dbReference type="Proteomes" id="UP000184241"/>
    </source>
</evidence>
<dbReference type="PANTHER" id="PTHR32089:SF112">
    <property type="entry name" value="LYSOZYME-LIKE PROTEIN-RELATED"/>
    <property type="match status" value="1"/>
</dbReference>
<dbReference type="PRINTS" id="PR00260">
    <property type="entry name" value="CHEMTRNSDUCR"/>
</dbReference>
<dbReference type="GO" id="GO:0004888">
    <property type="term" value="F:transmembrane signaling receptor activity"/>
    <property type="evidence" value="ECO:0007669"/>
    <property type="project" value="InterPro"/>
</dbReference>
<dbReference type="InterPro" id="IPR004089">
    <property type="entry name" value="MCPsignal_dom"/>
</dbReference>
<evidence type="ECO:0000256" key="2">
    <source>
        <dbReference type="ARBA" id="ARBA00029447"/>
    </source>
</evidence>
<evidence type="ECO:0000313" key="5">
    <source>
        <dbReference type="EMBL" id="SHH57821.1"/>
    </source>
</evidence>
<name>A0A1M5U4M5_9CLOT</name>
<reference evidence="5 6" key="1">
    <citation type="submission" date="2016-11" db="EMBL/GenBank/DDBJ databases">
        <authorList>
            <person name="Jaros S."/>
            <person name="Januszkiewicz K."/>
            <person name="Wedrychowicz H."/>
        </authorList>
    </citation>
    <scope>NUCLEOTIDE SEQUENCE [LARGE SCALE GENOMIC DNA]</scope>
    <source>
        <strain evidence="5 6">DSM 6191</strain>
    </source>
</reference>
<dbReference type="PANTHER" id="PTHR32089">
    <property type="entry name" value="METHYL-ACCEPTING CHEMOTAXIS PROTEIN MCPB"/>
    <property type="match status" value="1"/>
</dbReference>
<dbReference type="EMBL" id="FQXU01000003">
    <property type="protein sequence ID" value="SHH57821.1"/>
    <property type="molecule type" value="Genomic_DNA"/>
</dbReference>
<dbReference type="Proteomes" id="UP000184241">
    <property type="component" value="Unassembled WGS sequence"/>
</dbReference>
<dbReference type="Pfam" id="PF00015">
    <property type="entry name" value="MCPsignal"/>
    <property type="match status" value="1"/>
</dbReference>
<sequence length="318" mass="35398">MLINFIKLKNKSVSKEELKETTKVTEKKDSDIVAFIKSLKSLIEKTVSQHHVVNNQHNSLSKLADKIKLHMSNLSSLADKTNISTQNLHSESKNLDITTNASVIKSKEGKIAIEEMFSIIKTLQLENQNSMSSINQLVSRFNQVNEIVGLITNIATQTNLLALNAAIEAARAGEHGKGFSVVAVEIRKLSEMTKKSTTDISLLIESIKSDTKTVLNNSYKSSSVIQEGVKASNIAVNKVDESLSHIYLVDERVKEVIKTLNSQITKIEDMHLEINDIYDILKITTDTILNHIDEASLVDAQLLDIKEKLSSYEINIVK</sequence>
<evidence type="ECO:0000256" key="1">
    <source>
        <dbReference type="ARBA" id="ARBA00023224"/>
    </source>
</evidence>
<gene>
    <name evidence="5" type="ORF">SAMN02745941_00404</name>
</gene>
<protein>
    <submittedName>
        <fullName evidence="5">Methyl-accepting chemotaxis protein</fullName>
    </submittedName>
</protein>
<dbReference type="PROSITE" id="PS50111">
    <property type="entry name" value="CHEMOTAXIS_TRANSDUC_2"/>
    <property type="match status" value="1"/>
</dbReference>
<comment type="similarity">
    <text evidence="2">Belongs to the methyl-accepting chemotaxis (MCP) protein family.</text>
</comment>
<dbReference type="InterPro" id="IPR004090">
    <property type="entry name" value="Chemotax_Me-accpt_rcpt"/>
</dbReference>